<sequence>MAAQAPVALLCLCFIFFNLFLTFITTPLIGKTCSPKITFGHFTACHRAGLERVSVMPVQYRLDDAQKSAKLLEKADATKTREGGLIINMLQESLSSNSGRHYRKKYPKGKGIAQRGPISGTCQLSWGRFLHVFYGRLQMFGYVARNESNSIASDQSERSTRVGSSKLSLEPISCIRDPHATLRFDNSLLGSSRVELGVCAGLSDLILGRDTGSVFFSTTGLSGASNGYVLNPHSSNFDIG</sequence>
<dbReference type="AlphaFoldDB" id="A0AAD6UUH8"/>
<evidence type="ECO:0000313" key="2">
    <source>
        <dbReference type="Proteomes" id="UP001219525"/>
    </source>
</evidence>
<dbReference type="Proteomes" id="UP001219525">
    <property type="component" value="Unassembled WGS sequence"/>
</dbReference>
<organism evidence="1 2">
    <name type="scientific">Mycena pura</name>
    <dbReference type="NCBI Taxonomy" id="153505"/>
    <lineage>
        <taxon>Eukaryota</taxon>
        <taxon>Fungi</taxon>
        <taxon>Dikarya</taxon>
        <taxon>Basidiomycota</taxon>
        <taxon>Agaricomycotina</taxon>
        <taxon>Agaricomycetes</taxon>
        <taxon>Agaricomycetidae</taxon>
        <taxon>Agaricales</taxon>
        <taxon>Marasmiineae</taxon>
        <taxon>Mycenaceae</taxon>
        <taxon>Mycena</taxon>
    </lineage>
</organism>
<protein>
    <submittedName>
        <fullName evidence="1">Uncharacterized protein</fullName>
    </submittedName>
</protein>
<name>A0AAD6UUH8_9AGAR</name>
<proteinExistence type="predicted"/>
<comment type="caution">
    <text evidence="1">The sequence shown here is derived from an EMBL/GenBank/DDBJ whole genome shotgun (WGS) entry which is preliminary data.</text>
</comment>
<reference evidence="1" key="1">
    <citation type="submission" date="2023-03" db="EMBL/GenBank/DDBJ databases">
        <title>Massive genome expansion in bonnet fungi (Mycena s.s.) driven by repeated elements and novel gene families across ecological guilds.</title>
        <authorList>
            <consortium name="Lawrence Berkeley National Laboratory"/>
            <person name="Harder C.B."/>
            <person name="Miyauchi S."/>
            <person name="Viragh M."/>
            <person name="Kuo A."/>
            <person name="Thoen E."/>
            <person name="Andreopoulos B."/>
            <person name="Lu D."/>
            <person name="Skrede I."/>
            <person name="Drula E."/>
            <person name="Henrissat B."/>
            <person name="Morin E."/>
            <person name="Kohler A."/>
            <person name="Barry K."/>
            <person name="LaButti K."/>
            <person name="Morin E."/>
            <person name="Salamov A."/>
            <person name="Lipzen A."/>
            <person name="Mereny Z."/>
            <person name="Hegedus B."/>
            <person name="Baldrian P."/>
            <person name="Stursova M."/>
            <person name="Weitz H."/>
            <person name="Taylor A."/>
            <person name="Grigoriev I.V."/>
            <person name="Nagy L.G."/>
            <person name="Martin F."/>
            <person name="Kauserud H."/>
        </authorList>
    </citation>
    <scope>NUCLEOTIDE SEQUENCE</scope>
    <source>
        <strain evidence="1">9144</strain>
    </source>
</reference>
<keyword evidence="2" id="KW-1185">Reference proteome</keyword>
<dbReference type="EMBL" id="JARJCW010000147">
    <property type="protein sequence ID" value="KAJ7190578.1"/>
    <property type="molecule type" value="Genomic_DNA"/>
</dbReference>
<evidence type="ECO:0000313" key="1">
    <source>
        <dbReference type="EMBL" id="KAJ7190578.1"/>
    </source>
</evidence>
<gene>
    <name evidence="1" type="ORF">GGX14DRAFT_407915</name>
</gene>
<accession>A0AAD6UUH8</accession>